<dbReference type="SUPFAM" id="SSF53335">
    <property type="entry name" value="S-adenosyl-L-methionine-dependent methyltransferases"/>
    <property type="match status" value="2"/>
</dbReference>
<name>A0A6C0K7P9_9ZZZZ</name>
<dbReference type="PANTHER" id="PTHR16121">
    <property type="entry name" value="CAP-SPECIFIC MRNA (NUCLEOSIDE-2'-O-)-METHYLTRANSFERASE 1-RELATED"/>
    <property type="match status" value="1"/>
</dbReference>
<sequence length="390" mass="44223">MQWGNPHTVLWLEGPDIQTTTLEAVALESKANITPLHQHKQTIEVLDASGHWEFLKRSSNPYELVFSQSQDTRIPMSVCSLKPLSRSFFKMTELLSILDFYRRHPTTDARPALQSAHVCEGPGGFIESLLYHGNKHNTTIEHAWAMTLKPTKSNIPGWKRAFHFLRKSPMVHITYGADETGDIMVAANQEHFLHSTRGKCSIFTADGGFDFSEHYGTQEAEVFPLLISSSLIGLQTMNMGGDFILKIFDTDLKCTTDLIAILAYCFDSWTLYKPALSRPCNAEKYFLGRGCRVVPPWILRTLSQLRDTKDLGAIKSIFNFLPGHIQSDIDMIKKVHLDQQIAALEHAISNREEWNTNPDKIWRAVGEKSVHWCKQFQMPLIPFSGFRSAS</sequence>
<dbReference type="AlphaFoldDB" id="A0A6C0K7P9"/>
<dbReference type="GO" id="GO:0006370">
    <property type="term" value="P:7-methylguanosine mRNA capping"/>
    <property type="evidence" value="ECO:0007669"/>
    <property type="project" value="TreeGrafter"/>
</dbReference>
<dbReference type="InterPro" id="IPR002877">
    <property type="entry name" value="RNA_MeTrfase_FtsJ_dom"/>
</dbReference>
<feature type="domain" description="Ribosomal RNA methyltransferase FtsJ" evidence="1">
    <location>
        <begin position="85"/>
        <end position="290"/>
    </location>
</feature>
<dbReference type="InterPro" id="IPR029063">
    <property type="entry name" value="SAM-dependent_MTases_sf"/>
</dbReference>
<organism evidence="2">
    <name type="scientific">viral metagenome</name>
    <dbReference type="NCBI Taxonomy" id="1070528"/>
    <lineage>
        <taxon>unclassified sequences</taxon>
        <taxon>metagenomes</taxon>
        <taxon>organismal metagenomes</taxon>
    </lineage>
</organism>
<evidence type="ECO:0000259" key="1">
    <source>
        <dbReference type="Pfam" id="PF01728"/>
    </source>
</evidence>
<accession>A0A6C0K7P9</accession>
<proteinExistence type="predicted"/>
<reference evidence="2" key="1">
    <citation type="journal article" date="2020" name="Nature">
        <title>Giant virus diversity and host interactions through global metagenomics.</title>
        <authorList>
            <person name="Schulz F."/>
            <person name="Roux S."/>
            <person name="Paez-Espino D."/>
            <person name="Jungbluth S."/>
            <person name="Walsh D.A."/>
            <person name="Denef V.J."/>
            <person name="McMahon K.D."/>
            <person name="Konstantinidis K.T."/>
            <person name="Eloe-Fadrosh E.A."/>
            <person name="Kyrpides N.C."/>
            <person name="Woyke T."/>
        </authorList>
    </citation>
    <scope>NUCLEOTIDE SEQUENCE</scope>
    <source>
        <strain evidence="2">GVMAG-S-1101171-110</strain>
    </source>
</reference>
<dbReference type="GO" id="GO:0004483">
    <property type="term" value="F:methyltransferase cap1 activity"/>
    <property type="evidence" value="ECO:0007669"/>
    <property type="project" value="UniProtKB-ARBA"/>
</dbReference>
<dbReference type="InterPro" id="IPR050851">
    <property type="entry name" value="mRNA_Cap_2O-Ribose_MeTrfase"/>
</dbReference>
<dbReference type="Pfam" id="PF01728">
    <property type="entry name" value="FtsJ"/>
    <property type="match status" value="1"/>
</dbReference>
<evidence type="ECO:0000313" key="2">
    <source>
        <dbReference type="EMBL" id="QHU12298.1"/>
    </source>
</evidence>
<protein>
    <recommendedName>
        <fullName evidence="1">Ribosomal RNA methyltransferase FtsJ domain-containing protein</fullName>
    </recommendedName>
</protein>
<dbReference type="GO" id="GO:0005737">
    <property type="term" value="C:cytoplasm"/>
    <property type="evidence" value="ECO:0007669"/>
    <property type="project" value="TreeGrafter"/>
</dbReference>
<dbReference type="EMBL" id="MN740798">
    <property type="protein sequence ID" value="QHU12298.1"/>
    <property type="molecule type" value="Genomic_DNA"/>
</dbReference>
<dbReference type="GO" id="GO:0032259">
    <property type="term" value="P:methylation"/>
    <property type="evidence" value="ECO:0007669"/>
    <property type="project" value="InterPro"/>
</dbReference>
<dbReference type="PANTHER" id="PTHR16121:SF0">
    <property type="entry name" value="CAP-SPECIFIC MRNA (NUCLEOSIDE-2'-O-)-METHYLTRANSFERASE 1"/>
    <property type="match status" value="1"/>
</dbReference>
<dbReference type="GO" id="GO:0005634">
    <property type="term" value="C:nucleus"/>
    <property type="evidence" value="ECO:0007669"/>
    <property type="project" value="TreeGrafter"/>
</dbReference>
<dbReference type="Gene3D" id="3.40.50.12760">
    <property type="match status" value="1"/>
</dbReference>